<accession>A0A3M4B3E7</accession>
<proteinExistence type="predicted"/>
<dbReference type="Proteomes" id="UP000281604">
    <property type="component" value="Unassembled WGS sequence"/>
</dbReference>
<evidence type="ECO:0008006" key="3">
    <source>
        <dbReference type="Google" id="ProtNLM"/>
    </source>
</evidence>
<evidence type="ECO:0000313" key="2">
    <source>
        <dbReference type="Proteomes" id="UP000281604"/>
    </source>
</evidence>
<sequence length="77" mass="8655">MGILFAPDNPLYGVAGSQRICWNGQSTSDTAKCMAEGPVWYSDWGYNEPGKVHARLTFNPYFEWQTHVMLGVLSEAR</sequence>
<name>A0A3M4B3E7_9PSED</name>
<organism evidence="1 2">
    <name type="scientific">Pseudomonas syringae pv. persicae</name>
    <dbReference type="NCBI Taxonomy" id="237306"/>
    <lineage>
        <taxon>Bacteria</taxon>
        <taxon>Pseudomonadati</taxon>
        <taxon>Pseudomonadota</taxon>
        <taxon>Gammaproteobacteria</taxon>
        <taxon>Pseudomonadales</taxon>
        <taxon>Pseudomonadaceae</taxon>
        <taxon>Pseudomonas</taxon>
    </lineage>
</organism>
<evidence type="ECO:0000313" key="1">
    <source>
        <dbReference type="EMBL" id="RMP13698.1"/>
    </source>
</evidence>
<dbReference type="EMBL" id="RBQE01000071">
    <property type="protein sequence ID" value="RMP13698.1"/>
    <property type="molecule type" value="Genomic_DNA"/>
</dbReference>
<comment type="caution">
    <text evidence="1">The sequence shown here is derived from an EMBL/GenBank/DDBJ whole genome shotgun (WGS) entry which is preliminary data.</text>
</comment>
<dbReference type="AlphaFoldDB" id="A0A3M4B3E7"/>
<gene>
    <name evidence="1" type="ORF">ALQ30_200325</name>
</gene>
<reference evidence="1 2" key="1">
    <citation type="submission" date="2018-08" db="EMBL/GenBank/DDBJ databases">
        <title>Recombination of ecologically and evolutionarily significant loci maintains genetic cohesion in the Pseudomonas syringae species complex.</title>
        <authorList>
            <person name="Dillon M."/>
            <person name="Thakur S."/>
            <person name="Almeida R.N.D."/>
            <person name="Weir B.S."/>
            <person name="Guttman D.S."/>
        </authorList>
    </citation>
    <scope>NUCLEOTIDE SEQUENCE [LARGE SCALE GENOMIC DNA]</scope>
    <source>
        <strain evidence="1 2">ICMP 3706</strain>
    </source>
</reference>
<protein>
    <recommendedName>
        <fullName evidence="3">Lipoprotein</fullName>
    </recommendedName>
</protein>